<evidence type="ECO:0000313" key="1">
    <source>
        <dbReference type="EMBL" id="KAA3483276.1"/>
    </source>
</evidence>
<name>A0A5B6WPT4_9ROSI</name>
<comment type="caution">
    <text evidence="1">The sequence shown here is derived from an EMBL/GenBank/DDBJ whole genome shotgun (WGS) entry which is preliminary data.</text>
</comment>
<reference evidence="2" key="1">
    <citation type="journal article" date="2019" name="Plant Biotechnol. J.">
        <title>Genome sequencing of the Australian wild diploid species Gossypium australe highlights disease resistance and delayed gland morphogenesis.</title>
        <authorList>
            <person name="Cai Y."/>
            <person name="Cai X."/>
            <person name="Wang Q."/>
            <person name="Wang P."/>
            <person name="Zhang Y."/>
            <person name="Cai C."/>
            <person name="Xu Y."/>
            <person name="Wang K."/>
            <person name="Zhou Z."/>
            <person name="Wang C."/>
            <person name="Geng S."/>
            <person name="Li B."/>
            <person name="Dong Q."/>
            <person name="Hou Y."/>
            <person name="Wang H."/>
            <person name="Ai P."/>
            <person name="Liu Z."/>
            <person name="Yi F."/>
            <person name="Sun M."/>
            <person name="An G."/>
            <person name="Cheng J."/>
            <person name="Zhang Y."/>
            <person name="Shi Q."/>
            <person name="Xie Y."/>
            <person name="Shi X."/>
            <person name="Chang Y."/>
            <person name="Huang F."/>
            <person name="Chen Y."/>
            <person name="Hong S."/>
            <person name="Mi L."/>
            <person name="Sun Q."/>
            <person name="Zhang L."/>
            <person name="Zhou B."/>
            <person name="Peng R."/>
            <person name="Zhang X."/>
            <person name="Liu F."/>
        </authorList>
    </citation>
    <scope>NUCLEOTIDE SEQUENCE [LARGE SCALE GENOMIC DNA]</scope>
    <source>
        <strain evidence="2">cv. PA1801</strain>
    </source>
</reference>
<dbReference type="Proteomes" id="UP000325315">
    <property type="component" value="Unassembled WGS sequence"/>
</dbReference>
<keyword evidence="2" id="KW-1185">Reference proteome</keyword>
<gene>
    <name evidence="1" type="ORF">EPI10_005463</name>
</gene>
<proteinExistence type="predicted"/>
<dbReference type="AlphaFoldDB" id="A0A5B6WPT4"/>
<evidence type="ECO:0000313" key="2">
    <source>
        <dbReference type="Proteomes" id="UP000325315"/>
    </source>
</evidence>
<sequence>MIGDRVLLYNSRIILFPRKLKSRWSGPYVVKTVFLYGTKEVIHPEYDTFKVNGHRLKYYTGGDINIERDELQLQNLNQS</sequence>
<accession>A0A5B6WPT4</accession>
<organism evidence="1 2">
    <name type="scientific">Gossypium australe</name>
    <dbReference type="NCBI Taxonomy" id="47621"/>
    <lineage>
        <taxon>Eukaryota</taxon>
        <taxon>Viridiplantae</taxon>
        <taxon>Streptophyta</taxon>
        <taxon>Embryophyta</taxon>
        <taxon>Tracheophyta</taxon>
        <taxon>Spermatophyta</taxon>
        <taxon>Magnoliopsida</taxon>
        <taxon>eudicotyledons</taxon>
        <taxon>Gunneridae</taxon>
        <taxon>Pentapetalae</taxon>
        <taxon>rosids</taxon>
        <taxon>malvids</taxon>
        <taxon>Malvales</taxon>
        <taxon>Malvaceae</taxon>
        <taxon>Malvoideae</taxon>
        <taxon>Gossypium</taxon>
    </lineage>
</organism>
<dbReference type="EMBL" id="SMMG02000002">
    <property type="protein sequence ID" value="KAA3483276.1"/>
    <property type="molecule type" value="Genomic_DNA"/>
</dbReference>
<dbReference type="OrthoDB" id="998961at2759"/>
<protein>
    <submittedName>
        <fullName evidence="1">Retroelement polyprotein-like</fullName>
    </submittedName>
</protein>